<dbReference type="GO" id="GO:0019628">
    <property type="term" value="P:urate catabolic process"/>
    <property type="evidence" value="ECO:0007669"/>
    <property type="project" value="UniProtKB-UniPathway"/>
</dbReference>
<dbReference type="NCBIfam" id="TIGR03164">
    <property type="entry name" value="UHCUDC"/>
    <property type="match status" value="1"/>
</dbReference>
<comment type="caution">
    <text evidence="8">The sequence shown here is derived from an EMBL/GenBank/DDBJ whole genome shotgun (WGS) entry which is preliminary data.</text>
</comment>
<comment type="catalytic activity">
    <reaction evidence="1">
        <text>5-hydroxy-2-oxo-4-ureido-2,5-dihydro-1H-imidazole-5-carboxylate + H(+) = (S)-allantoin + CO2</text>
        <dbReference type="Rhea" id="RHEA:26301"/>
        <dbReference type="ChEBI" id="CHEBI:15378"/>
        <dbReference type="ChEBI" id="CHEBI:15678"/>
        <dbReference type="ChEBI" id="CHEBI:16526"/>
        <dbReference type="ChEBI" id="CHEBI:58639"/>
        <dbReference type="EC" id="4.1.1.97"/>
    </reaction>
</comment>
<evidence type="ECO:0000256" key="6">
    <source>
        <dbReference type="ARBA" id="ARBA00023239"/>
    </source>
</evidence>
<evidence type="ECO:0000256" key="1">
    <source>
        <dbReference type="ARBA" id="ARBA00001163"/>
    </source>
</evidence>
<gene>
    <name evidence="8" type="ORF">WH95_00125</name>
</gene>
<dbReference type="AlphaFoldDB" id="A0A0M2RA59"/>
<evidence type="ECO:0000256" key="2">
    <source>
        <dbReference type="ARBA" id="ARBA00004754"/>
    </source>
</evidence>
<name>A0A0M2RA59_9PROT</name>
<dbReference type="PATRIC" id="fig|1549748.8.peg.28"/>
<dbReference type="OrthoDB" id="9800909at2"/>
<proteinExistence type="predicted"/>
<evidence type="ECO:0000256" key="5">
    <source>
        <dbReference type="ARBA" id="ARBA00022793"/>
    </source>
</evidence>
<comment type="pathway">
    <text evidence="2">Purine metabolism; urate degradation; (S)-allantoin from urate: step 3/3.</text>
</comment>
<organism evidence="8 9">
    <name type="scientific">Kiloniella litopenaei</name>
    <dbReference type="NCBI Taxonomy" id="1549748"/>
    <lineage>
        <taxon>Bacteria</taxon>
        <taxon>Pseudomonadati</taxon>
        <taxon>Pseudomonadota</taxon>
        <taxon>Alphaproteobacteria</taxon>
        <taxon>Rhodospirillales</taxon>
        <taxon>Kiloniellaceae</taxon>
        <taxon>Kiloniella</taxon>
    </lineage>
</organism>
<reference evidence="8 9" key="1">
    <citation type="submission" date="2015-03" db="EMBL/GenBank/DDBJ databases">
        <title>Genome sequence of Kiloniella sp. P1-1, isolated from the gut microflora of Pacific white shrimp, Penaeus vannamei.</title>
        <authorList>
            <person name="Shao Z."/>
            <person name="Wang L."/>
            <person name="Li X."/>
        </authorList>
    </citation>
    <scope>NUCLEOTIDE SEQUENCE [LARGE SCALE GENOMIC DNA]</scope>
    <source>
        <strain evidence="8 9">P1-1</strain>
    </source>
</reference>
<dbReference type="EC" id="4.1.1.97" evidence="3"/>
<dbReference type="GO" id="GO:0006144">
    <property type="term" value="P:purine nucleobase metabolic process"/>
    <property type="evidence" value="ECO:0007669"/>
    <property type="project" value="UniProtKB-KW"/>
</dbReference>
<dbReference type="InterPro" id="IPR018020">
    <property type="entry name" value="OHCU_decarboxylase"/>
</dbReference>
<dbReference type="STRING" id="1549748.WH95_00125"/>
<accession>A0A0M2RA59</accession>
<feature type="domain" description="Oxo-4-hydroxy-4-carboxy-5-ureidoimidazoline decarboxylase" evidence="7">
    <location>
        <begin position="11"/>
        <end position="167"/>
    </location>
</feature>
<sequence length="171" mass="19358">MTDSYSLETVNAMSAQGFVENFGDIAEHSPWVAEGAASHRPFQSREEMINRFAEVMQNADDETQLALIRAHPDLAGKAALSGELTEDSKNEQAGVGLDQLSEDEFERFTDLNKRYLDRFGFPFIFAVKGATKFMILDAFVERLENDQAKEFETALQQIARIIRFRLEDRVG</sequence>
<keyword evidence="5" id="KW-0210">Decarboxylase</keyword>
<dbReference type="InterPro" id="IPR017580">
    <property type="entry name" value="OHCU_decarboxylase-1"/>
</dbReference>
<keyword evidence="9" id="KW-1185">Reference proteome</keyword>
<evidence type="ECO:0000259" key="7">
    <source>
        <dbReference type="Pfam" id="PF09349"/>
    </source>
</evidence>
<keyword evidence="6" id="KW-0456">Lyase</keyword>
<dbReference type="SUPFAM" id="SSF158694">
    <property type="entry name" value="UraD-Like"/>
    <property type="match status" value="1"/>
</dbReference>
<dbReference type="Proteomes" id="UP000034491">
    <property type="component" value="Unassembled WGS sequence"/>
</dbReference>
<dbReference type="RefSeq" id="WP_046501450.1">
    <property type="nucleotide sequence ID" value="NZ_LANI01000001.1"/>
</dbReference>
<evidence type="ECO:0000313" key="9">
    <source>
        <dbReference type="Proteomes" id="UP000034491"/>
    </source>
</evidence>
<dbReference type="InterPro" id="IPR036778">
    <property type="entry name" value="OHCU_decarboxylase_sf"/>
</dbReference>
<dbReference type="UniPathway" id="UPA00394">
    <property type="reaction ID" value="UER00652"/>
</dbReference>
<keyword evidence="4" id="KW-0659">Purine metabolism</keyword>
<dbReference type="PANTHER" id="PTHR43466:SF1">
    <property type="entry name" value="2-OXO-4-HYDROXY-4-CARBOXY-5-UREIDOIMIDAZOLINE DECARBOXYLASE-RELATED"/>
    <property type="match status" value="1"/>
</dbReference>
<protein>
    <recommendedName>
        <fullName evidence="3">2-oxo-4-hydroxy-4-carboxy-5-ureidoimidazoline decarboxylase</fullName>
        <ecNumber evidence="3">4.1.1.97</ecNumber>
    </recommendedName>
</protein>
<dbReference type="EMBL" id="LANI01000001">
    <property type="protein sequence ID" value="KKJ78556.1"/>
    <property type="molecule type" value="Genomic_DNA"/>
</dbReference>
<dbReference type="PANTHER" id="PTHR43466">
    <property type="entry name" value="2-OXO-4-HYDROXY-4-CARBOXY-5-UREIDOIMIDAZOLINE DECARBOXYLASE-RELATED"/>
    <property type="match status" value="1"/>
</dbReference>
<evidence type="ECO:0000313" key="8">
    <source>
        <dbReference type="EMBL" id="KKJ78556.1"/>
    </source>
</evidence>
<evidence type="ECO:0000256" key="4">
    <source>
        <dbReference type="ARBA" id="ARBA00022631"/>
    </source>
</evidence>
<evidence type="ECO:0000256" key="3">
    <source>
        <dbReference type="ARBA" id="ARBA00012257"/>
    </source>
</evidence>
<dbReference type="GO" id="GO:0051997">
    <property type="term" value="F:2-oxo-4-hydroxy-4-carboxy-5-ureidoimidazoline decarboxylase activity"/>
    <property type="evidence" value="ECO:0007669"/>
    <property type="project" value="UniProtKB-EC"/>
</dbReference>
<dbReference type="GO" id="GO:0000255">
    <property type="term" value="P:allantoin metabolic process"/>
    <property type="evidence" value="ECO:0007669"/>
    <property type="project" value="InterPro"/>
</dbReference>
<dbReference type="Pfam" id="PF09349">
    <property type="entry name" value="OHCU_decarbox"/>
    <property type="match status" value="1"/>
</dbReference>
<dbReference type="Gene3D" id="1.10.3330.10">
    <property type="entry name" value="Oxo-4-hydroxy-4-carboxy-5-ureidoimidazoline decarboxylase"/>
    <property type="match status" value="1"/>
</dbReference>